<evidence type="ECO:0000313" key="2">
    <source>
        <dbReference type="EMBL" id="TCJ20182.1"/>
    </source>
</evidence>
<sequence>MGWVQQGLADGSLPYNTSTALVHFVKVILRDEKEETMMLLVSPAVFRKFAEAYGDQATGGGDGPDTEATPGKLGMGIQMAFTQAGWHQPAGRGRNVHRFQVIRRGESGGSLLNGFLVTNPERFVNPVPPPNDRLRYWSQNVTVDKSEASAS</sequence>
<evidence type="ECO:0000313" key="3">
    <source>
        <dbReference type="Proteomes" id="UP000295443"/>
    </source>
</evidence>
<keyword evidence="3" id="KW-1185">Reference proteome</keyword>
<protein>
    <recommendedName>
        <fullName evidence="1">Putative conjugal transfer nickase/helicase TraI C-terminal domain-containing protein</fullName>
    </recommendedName>
</protein>
<accession>A0A4V2NX76</accession>
<dbReference type="AlphaFoldDB" id="A0A4V2NX76"/>
<dbReference type="Pfam" id="PF07515">
    <property type="entry name" value="TraI_2_C"/>
    <property type="match status" value="1"/>
</dbReference>
<proteinExistence type="predicted"/>
<comment type="caution">
    <text evidence="2">The sequence shown here is derived from an EMBL/GenBank/DDBJ whole genome shotgun (WGS) entry which is preliminary data.</text>
</comment>
<feature type="domain" description="Putative conjugal transfer nickase/helicase TraI C-terminal" evidence="1">
    <location>
        <begin position="1"/>
        <end position="134"/>
    </location>
</feature>
<dbReference type="SUPFAM" id="SSF46785">
    <property type="entry name" value="Winged helix' DNA-binding domain"/>
    <property type="match status" value="1"/>
</dbReference>
<dbReference type="Gene3D" id="1.10.10.10">
    <property type="entry name" value="Winged helix-like DNA-binding domain superfamily/Winged helix DNA-binding domain"/>
    <property type="match status" value="1"/>
</dbReference>
<gene>
    <name evidence="2" type="ORF">EZJ19_01000</name>
</gene>
<dbReference type="InterPro" id="IPR011093">
    <property type="entry name" value="TraI_2_C"/>
</dbReference>
<dbReference type="InterPro" id="IPR036390">
    <property type="entry name" value="WH_DNA-bd_sf"/>
</dbReference>
<dbReference type="InterPro" id="IPR036388">
    <property type="entry name" value="WH-like_DNA-bd_sf"/>
</dbReference>
<evidence type="ECO:0000259" key="1">
    <source>
        <dbReference type="Pfam" id="PF07515"/>
    </source>
</evidence>
<dbReference type="EMBL" id="SJZB01000003">
    <property type="protein sequence ID" value="TCJ20182.1"/>
    <property type="molecule type" value="Genomic_DNA"/>
</dbReference>
<dbReference type="Gene3D" id="2.40.10.200">
    <property type="entry name" value="STY4665 C-terminal domain-like"/>
    <property type="match status" value="1"/>
</dbReference>
<reference evidence="2 3" key="1">
    <citation type="submission" date="2019-03" db="EMBL/GenBank/DDBJ databases">
        <title>Genome sequence of Thiobacillaceae bacterium LSR1, a sulfur-oxidizing bacterium isolated from freshwater sediment.</title>
        <authorList>
            <person name="Li S."/>
        </authorList>
    </citation>
    <scope>NUCLEOTIDE SEQUENCE [LARGE SCALE GENOMIC DNA]</scope>
    <source>
        <strain evidence="2 3">LSR1</strain>
    </source>
</reference>
<dbReference type="RefSeq" id="WP_131444441.1">
    <property type="nucleotide sequence ID" value="NZ_SJZB01000003.1"/>
</dbReference>
<name>A0A4V2NX76_9PROT</name>
<organism evidence="2 3">
    <name type="scientific">Parasulfuritortus cantonensis</name>
    <dbReference type="NCBI Taxonomy" id="2528202"/>
    <lineage>
        <taxon>Bacteria</taxon>
        <taxon>Pseudomonadati</taxon>
        <taxon>Pseudomonadota</taxon>
        <taxon>Betaproteobacteria</taxon>
        <taxon>Nitrosomonadales</taxon>
        <taxon>Thiobacillaceae</taxon>
        <taxon>Parasulfuritortus</taxon>
    </lineage>
</organism>
<dbReference type="Proteomes" id="UP000295443">
    <property type="component" value="Unassembled WGS sequence"/>
</dbReference>